<comment type="cofactor">
    <cofactor evidence="4">
        <name>Zn(2+)</name>
        <dbReference type="ChEBI" id="CHEBI:29105"/>
    </cofactor>
</comment>
<dbReference type="SUPFAM" id="SSF50129">
    <property type="entry name" value="GroES-like"/>
    <property type="match status" value="1"/>
</dbReference>
<comment type="similarity">
    <text evidence="4">Belongs to the zinc-containing alcohol dehydrogenase family.</text>
</comment>
<keyword evidence="3" id="KW-0560">Oxidoreductase</keyword>
<dbReference type="RefSeq" id="WP_133036495.1">
    <property type="nucleotide sequence ID" value="NZ_BAABEI010000001.1"/>
</dbReference>
<keyword evidence="2 4" id="KW-0862">Zinc</keyword>
<dbReference type="EMBL" id="SLVX01000026">
    <property type="protein sequence ID" value="TCN35725.1"/>
    <property type="molecule type" value="Genomic_DNA"/>
</dbReference>
<feature type="domain" description="Enoyl reductase (ER)" evidence="5">
    <location>
        <begin position="8"/>
        <end position="344"/>
    </location>
</feature>
<dbReference type="SUPFAM" id="SSF51735">
    <property type="entry name" value="NAD(P)-binding Rossmann-fold domains"/>
    <property type="match status" value="1"/>
</dbReference>
<dbReference type="InterPro" id="IPR036291">
    <property type="entry name" value="NAD(P)-bd_dom_sf"/>
</dbReference>
<dbReference type="PROSITE" id="PS00059">
    <property type="entry name" value="ADH_ZINC"/>
    <property type="match status" value="1"/>
</dbReference>
<dbReference type="SMART" id="SM00829">
    <property type="entry name" value="PKS_ER"/>
    <property type="match status" value="1"/>
</dbReference>
<keyword evidence="1 4" id="KW-0479">Metal-binding</keyword>
<evidence type="ECO:0000256" key="2">
    <source>
        <dbReference type="ARBA" id="ARBA00022833"/>
    </source>
</evidence>
<dbReference type="Proteomes" id="UP000295351">
    <property type="component" value="Unassembled WGS sequence"/>
</dbReference>
<evidence type="ECO:0000256" key="4">
    <source>
        <dbReference type="RuleBase" id="RU361277"/>
    </source>
</evidence>
<evidence type="ECO:0000256" key="1">
    <source>
        <dbReference type="ARBA" id="ARBA00022723"/>
    </source>
</evidence>
<dbReference type="AlphaFoldDB" id="A0A4R2C7J5"/>
<dbReference type="Gene3D" id="3.90.180.10">
    <property type="entry name" value="Medium-chain alcohol dehydrogenases, catalytic domain"/>
    <property type="match status" value="1"/>
</dbReference>
<dbReference type="InterPro" id="IPR013149">
    <property type="entry name" value="ADH-like_C"/>
</dbReference>
<organism evidence="6 7">
    <name type="scientific">Shinella granuli</name>
    <dbReference type="NCBI Taxonomy" id="323621"/>
    <lineage>
        <taxon>Bacteria</taxon>
        <taxon>Pseudomonadati</taxon>
        <taxon>Pseudomonadota</taxon>
        <taxon>Alphaproteobacteria</taxon>
        <taxon>Hyphomicrobiales</taxon>
        <taxon>Rhizobiaceae</taxon>
        <taxon>Shinella</taxon>
    </lineage>
</organism>
<dbReference type="InterPro" id="IPR020843">
    <property type="entry name" value="ER"/>
</dbReference>
<sequence>MKAAVYKGQGRIALDERPQPEPRDDEVLVRVFAASICGTDTKVLRGGHFRVGVNDTRVLGHELAGEIIKIGQHVSHWRLGQRVSVVPNIGCGHCDMCRKGLNNMCPDYKAFGIDIDGGFQQHMIVTAGAISGGNLFEIPETMSYEEASLVEPLSCCFNAWKDLSVTPEDRVLILGTGPIAGMFLQLARAYGARQVIVVGRRAERLEEIAPLGATHTVDSSKVDVVDEVMRLTGGHGVDVALTCAPAAELQVQALSCLARLGRINFFSGLNKGTLVELDTNKVHYWGLKLLGSTGSSIEDYARALRLVETGQVRVTEVVTHRFGMCEAVAAFDHALSGRGMKTIICPQEERLQ</sequence>
<dbReference type="PANTHER" id="PTHR43401">
    <property type="entry name" value="L-THREONINE 3-DEHYDROGENASE"/>
    <property type="match status" value="1"/>
</dbReference>
<gene>
    <name evidence="6" type="ORF">EV665_12647</name>
</gene>
<evidence type="ECO:0000313" key="6">
    <source>
        <dbReference type="EMBL" id="TCN35725.1"/>
    </source>
</evidence>
<comment type="caution">
    <text evidence="6">The sequence shown here is derived from an EMBL/GenBank/DDBJ whole genome shotgun (WGS) entry which is preliminary data.</text>
</comment>
<evidence type="ECO:0000313" key="7">
    <source>
        <dbReference type="Proteomes" id="UP000295351"/>
    </source>
</evidence>
<dbReference type="PANTHER" id="PTHR43401:SF2">
    <property type="entry name" value="L-THREONINE 3-DEHYDROGENASE"/>
    <property type="match status" value="1"/>
</dbReference>
<dbReference type="GO" id="GO:0008270">
    <property type="term" value="F:zinc ion binding"/>
    <property type="evidence" value="ECO:0007669"/>
    <property type="project" value="InterPro"/>
</dbReference>
<dbReference type="Gene3D" id="3.40.50.720">
    <property type="entry name" value="NAD(P)-binding Rossmann-like Domain"/>
    <property type="match status" value="1"/>
</dbReference>
<dbReference type="GO" id="GO:0016616">
    <property type="term" value="F:oxidoreductase activity, acting on the CH-OH group of donors, NAD or NADP as acceptor"/>
    <property type="evidence" value="ECO:0007669"/>
    <property type="project" value="UniProtKB-ARBA"/>
</dbReference>
<dbReference type="InterPro" id="IPR011032">
    <property type="entry name" value="GroES-like_sf"/>
</dbReference>
<dbReference type="Pfam" id="PF00107">
    <property type="entry name" value="ADH_zinc_N"/>
    <property type="match status" value="1"/>
</dbReference>
<dbReference type="InterPro" id="IPR002328">
    <property type="entry name" value="ADH_Zn_CS"/>
</dbReference>
<dbReference type="InterPro" id="IPR050129">
    <property type="entry name" value="Zn_alcohol_dh"/>
</dbReference>
<proteinExistence type="inferred from homology"/>
<dbReference type="Pfam" id="PF08240">
    <property type="entry name" value="ADH_N"/>
    <property type="match status" value="1"/>
</dbReference>
<evidence type="ECO:0000259" key="5">
    <source>
        <dbReference type="SMART" id="SM00829"/>
    </source>
</evidence>
<dbReference type="InterPro" id="IPR013154">
    <property type="entry name" value="ADH-like_N"/>
</dbReference>
<name>A0A4R2C7J5_SHIGR</name>
<keyword evidence="7" id="KW-1185">Reference proteome</keyword>
<reference evidence="6 7" key="1">
    <citation type="submission" date="2019-03" db="EMBL/GenBank/DDBJ databases">
        <title>Genomic Encyclopedia of Type Strains, Phase IV (KMG-IV): sequencing the most valuable type-strain genomes for metagenomic binning, comparative biology and taxonomic classification.</title>
        <authorList>
            <person name="Goeker M."/>
        </authorList>
    </citation>
    <scope>NUCLEOTIDE SEQUENCE [LARGE SCALE GENOMIC DNA]</scope>
    <source>
        <strain evidence="6 7">DSM 18401</strain>
    </source>
</reference>
<dbReference type="CDD" id="cd08235">
    <property type="entry name" value="iditol_2_DH_like"/>
    <property type="match status" value="1"/>
</dbReference>
<protein>
    <submittedName>
        <fullName evidence="6">Threonine dehydrogenase-like Zn-dependent dehydrogenase</fullName>
    </submittedName>
</protein>
<accession>A0A4R2C7J5</accession>
<evidence type="ECO:0000256" key="3">
    <source>
        <dbReference type="ARBA" id="ARBA00023002"/>
    </source>
</evidence>